<evidence type="ECO:0000313" key="6">
    <source>
        <dbReference type="Proteomes" id="UP000005713"/>
    </source>
</evidence>
<dbReference type="InterPro" id="IPR018060">
    <property type="entry name" value="HTH_AraC"/>
</dbReference>
<dbReference type="InterPro" id="IPR029062">
    <property type="entry name" value="Class_I_gatase-like"/>
</dbReference>
<dbReference type="Gene3D" id="1.10.10.60">
    <property type="entry name" value="Homeodomain-like"/>
    <property type="match status" value="2"/>
</dbReference>
<dbReference type="SUPFAM" id="SSF52317">
    <property type="entry name" value="Class I glutamine amidotransferase-like"/>
    <property type="match status" value="1"/>
</dbReference>
<dbReference type="PANTHER" id="PTHR43130">
    <property type="entry name" value="ARAC-FAMILY TRANSCRIPTIONAL REGULATOR"/>
    <property type="match status" value="1"/>
</dbReference>
<evidence type="ECO:0000256" key="3">
    <source>
        <dbReference type="ARBA" id="ARBA00023163"/>
    </source>
</evidence>
<dbReference type="InterPro" id="IPR002818">
    <property type="entry name" value="DJ-1/PfpI"/>
</dbReference>
<dbReference type="Gene3D" id="3.40.50.880">
    <property type="match status" value="1"/>
</dbReference>
<comment type="caution">
    <text evidence="5">The sequence shown here is derived from an EMBL/GenBank/DDBJ whole genome shotgun (WGS) entry which is preliminary data.</text>
</comment>
<dbReference type="CDD" id="cd03136">
    <property type="entry name" value="GATase1_AraC_ArgR_like"/>
    <property type="match status" value="1"/>
</dbReference>
<evidence type="ECO:0000259" key="4">
    <source>
        <dbReference type="PROSITE" id="PS01124"/>
    </source>
</evidence>
<dbReference type="AlphaFoldDB" id="A3K8P7"/>
<dbReference type="PANTHER" id="PTHR43130:SF3">
    <property type="entry name" value="HTH-TYPE TRANSCRIPTIONAL REGULATOR RV1931C"/>
    <property type="match status" value="1"/>
</dbReference>
<protein>
    <submittedName>
        <fullName evidence="5">Transcriptional regulator, AraC family protein</fullName>
    </submittedName>
</protein>
<dbReference type="EMBL" id="AAYA01000015">
    <property type="protein sequence ID" value="EBA06485.1"/>
    <property type="molecule type" value="Genomic_DNA"/>
</dbReference>
<accession>A3K8P7</accession>
<dbReference type="eggNOG" id="COG4977">
    <property type="taxonomic scope" value="Bacteria"/>
</dbReference>
<dbReference type="InterPro" id="IPR009057">
    <property type="entry name" value="Homeodomain-like_sf"/>
</dbReference>
<feature type="domain" description="HTH araC/xylS-type" evidence="4">
    <location>
        <begin position="244"/>
        <end position="345"/>
    </location>
</feature>
<proteinExistence type="predicted"/>
<dbReference type="GO" id="GO:0043565">
    <property type="term" value="F:sequence-specific DNA binding"/>
    <property type="evidence" value="ECO:0007669"/>
    <property type="project" value="InterPro"/>
</dbReference>
<dbReference type="InterPro" id="IPR018062">
    <property type="entry name" value="HTH_AraC-typ_CS"/>
</dbReference>
<keyword evidence="2" id="KW-0238">DNA-binding</keyword>
<keyword evidence="1" id="KW-0805">Transcription regulation</keyword>
<keyword evidence="6" id="KW-1185">Reference proteome</keyword>
<sequence length="348" mass="38677">MDTDQASTRPTGDPATYEQTSRGIASIVLEGDVDTLDFTFVGLPKASMLAFTSAVEPLRIINQLAGRQIARWRLVTPDGAPLTFSSGLSMMAESPPRDLPRHTRLIVCSGTEPETSLSDAVTAMVRRAWRHGHIVGGICTGAYTLAEAGLLLGRRFTLHWENTDSFELRYPKLLSTRQLFAIDNNVMTCAGGTAATDMMLSVLNDRYGPIAASVVMEMCLHPAMRMPDEAQKASLAFTFGVRNARFLALIQDIENSENWFDTMDTLCEKHALSRRQIERLFKKYTGHSPQAYAKLRRLDHARLQLATTNMSVHEVAIACGFESARVFAVNFKKRFGITPTEYTATHRR</sequence>
<keyword evidence="3" id="KW-0804">Transcription</keyword>
<dbReference type="RefSeq" id="WP_005862490.1">
    <property type="nucleotide sequence ID" value="NZ_AAYA01000015.1"/>
</dbReference>
<dbReference type="SUPFAM" id="SSF46689">
    <property type="entry name" value="Homeodomain-like"/>
    <property type="match status" value="1"/>
</dbReference>
<dbReference type="Pfam" id="PF12833">
    <property type="entry name" value="HTH_18"/>
    <property type="match status" value="1"/>
</dbReference>
<dbReference type="PROSITE" id="PS01124">
    <property type="entry name" value="HTH_ARAC_FAMILY_2"/>
    <property type="match status" value="1"/>
</dbReference>
<gene>
    <name evidence="5" type="ORF">SSE37_14819</name>
</gene>
<dbReference type="Proteomes" id="UP000005713">
    <property type="component" value="Unassembled WGS sequence"/>
</dbReference>
<name>A3K8P7_SAGS3</name>
<dbReference type="Pfam" id="PF01965">
    <property type="entry name" value="DJ-1_PfpI"/>
    <property type="match status" value="1"/>
</dbReference>
<evidence type="ECO:0000256" key="2">
    <source>
        <dbReference type="ARBA" id="ARBA00023125"/>
    </source>
</evidence>
<dbReference type="InterPro" id="IPR052158">
    <property type="entry name" value="INH-QAR"/>
</dbReference>
<dbReference type="OrthoDB" id="9793400at2"/>
<dbReference type="GO" id="GO:0003700">
    <property type="term" value="F:DNA-binding transcription factor activity"/>
    <property type="evidence" value="ECO:0007669"/>
    <property type="project" value="InterPro"/>
</dbReference>
<dbReference type="InterPro" id="IPR020449">
    <property type="entry name" value="Tscrpt_reg_AraC-type_HTH"/>
</dbReference>
<reference evidence="5 6" key="1">
    <citation type="submission" date="2006-06" db="EMBL/GenBank/DDBJ databases">
        <authorList>
            <person name="Moran M.A."/>
            <person name="Ferriera S."/>
            <person name="Johnson J."/>
            <person name="Kravitz S."/>
            <person name="Beeson K."/>
            <person name="Sutton G."/>
            <person name="Rogers Y.-H."/>
            <person name="Friedman R."/>
            <person name="Frazier M."/>
            <person name="Venter J.C."/>
        </authorList>
    </citation>
    <scope>NUCLEOTIDE SEQUENCE [LARGE SCALE GENOMIC DNA]</scope>
    <source>
        <strain evidence="5 6">E-37</strain>
    </source>
</reference>
<evidence type="ECO:0000313" key="5">
    <source>
        <dbReference type="EMBL" id="EBA06485.1"/>
    </source>
</evidence>
<dbReference type="PROSITE" id="PS00041">
    <property type="entry name" value="HTH_ARAC_FAMILY_1"/>
    <property type="match status" value="1"/>
</dbReference>
<dbReference type="SMART" id="SM00342">
    <property type="entry name" value="HTH_ARAC"/>
    <property type="match status" value="1"/>
</dbReference>
<evidence type="ECO:0000256" key="1">
    <source>
        <dbReference type="ARBA" id="ARBA00023015"/>
    </source>
</evidence>
<dbReference type="PRINTS" id="PR00032">
    <property type="entry name" value="HTHARAC"/>
</dbReference>
<organism evidence="5 6">
    <name type="scientific">Sagittula stellata (strain ATCC 700073 / DSM 11524 / E-37)</name>
    <dbReference type="NCBI Taxonomy" id="388399"/>
    <lineage>
        <taxon>Bacteria</taxon>
        <taxon>Pseudomonadati</taxon>
        <taxon>Pseudomonadota</taxon>
        <taxon>Alphaproteobacteria</taxon>
        <taxon>Rhodobacterales</taxon>
        <taxon>Roseobacteraceae</taxon>
        <taxon>Sagittula</taxon>
    </lineage>
</organism>